<protein>
    <submittedName>
        <fullName evidence="1">Uncharacterized protein</fullName>
    </submittedName>
</protein>
<evidence type="ECO:0000313" key="1">
    <source>
        <dbReference type="EMBL" id="DAD77546.1"/>
    </source>
</evidence>
<sequence>MEKNIERLKPILGHHEKTTKFKNGYIQLSNFGSDLARCIFQ</sequence>
<reference evidence="1" key="1">
    <citation type="journal article" date="2021" name="Proc. Natl. Acad. Sci. U.S.A.">
        <title>A Catalog of Tens of Thousands of Viruses from Human Metagenomes Reveals Hidden Associations with Chronic Diseases.</title>
        <authorList>
            <person name="Tisza M.J."/>
            <person name="Buck C.B."/>
        </authorList>
    </citation>
    <scope>NUCLEOTIDE SEQUENCE</scope>
    <source>
        <strain evidence="1">CtDwe1</strain>
    </source>
</reference>
<accession>A0A8S5M5P2</accession>
<name>A0A8S5M5P2_9CAUD</name>
<dbReference type="EMBL" id="BK014827">
    <property type="protein sequence ID" value="DAD77546.1"/>
    <property type="molecule type" value="Genomic_DNA"/>
</dbReference>
<organism evidence="1">
    <name type="scientific">Siphoviridae sp. ctDwe1</name>
    <dbReference type="NCBI Taxonomy" id="2826200"/>
    <lineage>
        <taxon>Viruses</taxon>
        <taxon>Duplodnaviria</taxon>
        <taxon>Heunggongvirae</taxon>
        <taxon>Uroviricota</taxon>
        <taxon>Caudoviricetes</taxon>
    </lineage>
</organism>
<proteinExistence type="predicted"/>